<keyword evidence="1" id="KW-1133">Transmembrane helix</keyword>
<gene>
    <name evidence="3" type="ordered locus">Clole_3870</name>
</gene>
<dbReference type="Proteomes" id="UP000008467">
    <property type="component" value="Chromosome"/>
</dbReference>
<dbReference type="RefSeq" id="WP_013658824.1">
    <property type="nucleotide sequence ID" value="NC_015275.1"/>
</dbReference>
<accession>F2JJF5</accession>
<keyword evidence="1" id="KW-0472">Membrane</keyword>
<reference evidence="3 4" key="1">
    <citation type="journal article" date="2011" name="J. Bacteriol.">
        <title>Complete genome sequence of the cellulose-degrading bacterium Cellulosilyticum lentocellum.</title>
        <authorList>
            <consortium name="US DOE Joint Genome Institute"/>
            <person name="Miller D.A."/>
            <person name="Suen G."/>
            <person name="Bruce D."/>
            <person name="Copeland A."/>
            <person name="Cheng J.F."/>
            <person name="Detter C."/>
            <person name="Goodwin L.A."/>
            <person name="Han C.S."/>
            <person name="Hauser L.J."/>
            <person name="Land M.L."/>
            <person name="Lapidus A."/>
            <person name="Lucas S."/>
            <person name="Meincke L."/>
            <person name="Pitluck S."/>
            <person name="Tapia R."/>
            <person name="Teshima H."/>
            <person name="Woyke T."/>
            <person name="Fox B.G."/>
            <person name="Angert E.R."/>
            <person name="Currie C.R."/>
        </authorList>
    </citation>
    <scope>NUCLEOTIDE SEQUENCE [LARGE SCALE GENOMIC DNA]</scope>
    <source>
        <strain evidence="4">ATCC 49066 / DSM 5427 / NCIMB 11756 / RHM5</strain>
    </source>
</reference>
<keyword evidence="4" id="KW-1185">Reference proteome</keyword>
<feature type="transmembrane region" description="Helical" evidence="1">
    <location>
        <begin position="12"/>
        <end position="27"/>
    </location>
</feature>
<proteinExistence type="predicted"/>
<dbReference type="HOGENOM" id="CLU_699606_0_0_9"/>
<dbReference type="KEGG" id="cle:Clole_3870"/>
<dbReference type="PANTHER" id="PTHR34351:SF1">
    <property type="entry name" value="SLR1927 PROTEIN"/>
    <property type="match status" value="1"/>
</dbReference>
<dbReference type="PANTHER" id="PTHR34351">
    <property type="entry name" value="SLR1927 PROTEIN-RELATED"/>
    <property type="match status" value="1"/>
</dbReference>
<dbReference type="AlphaFoldDB" id="F2JJF5"/>
<organism evidence="3 4">
    <name type="scientific">Cellulosilyticum lentocellum (strain ATCC 49066 / DSM 5427 / NCIMB 11756 / RHM5)</name>
    <name type="common">Clostridium lentocellum</name>
    <dbReference type="NCBI Taxonomy" id="642492"/>
    <lineage>
        <taxon>Bacteria</taxon>
        <taxon>Bacillati</taxon>
        <taxon>Bacillota</taxon>
        <taxon>Clostridia</taxon>
        <taxon>Lachnospirales</taxon>
        <taxon>Cellulosilyticaceae</taxon>
        <taxon>Cellulosilyticum</taxon>
    </lineage>
</organism>
<dbReference type="EMBL" id="CP002582">
    <property type="protein sequence ID" value="ADZ85550.1"/>
    <property type="molecule type" value="Genomic_DNA"/>
</dbReference>
<evidence type="ECO:0000256" key="1">
    <source>
        <dbReference type="SAM" id="Phobius"/>
    </source>
</evidence>
<sequence length="394" mass="45873">MNKKKNKVAPNYLFILVILYLVVTLYLKTDATYMKFLTICIIGVVVSGLHVILVKPHLSFSIKDDTRVRINKKEGVGLILSIQNKSWLQSPYIYIFLKPTYHAISKQYKSICMTLPPHTTKEIVLDYIGEYSGKDFMGIEEIIVQDYFGLIKWRIICCLQKEVNVLPQAMPLGKMEYLLNRIKVKAQAEDQIPVISSDGEVCHELAPYVEGDSLKLMHWKLLARRDIYMVRQREEHAVIKREYLFILDSICEEAEEENRAKLVDKVLVACISCAYAFLKQEEKVTLIYKEENAWKQFTLSEITAVEQLATLLSSYTGRGDRVGEERWPYAYLKQNYPFEISKLFLTPTLSRNLGEQLEDEKYLNILEMKRSPWSGEGLLNTWYLAEEFEVKRYV</sequence>
<protein>
    <recommendedName>
        <fullName evidence="2">DUF58 domain-containing protein</fullName>
    </recommendedName>
</protein>
<evidence type="ECO:0000259" key="2">
    <source>
        <dbReference type="Pfam" id="PF01882"/>
    </source>
</evidence>
<feature type="domain" description="DUF58" evidence="2">
    <location>
        <begin position="207"/>
        <end position="293"/>
    </location>
</feature>
<dbReference type="InterPro" id="IPR002881">
    <property type="entry name" value="DUF58"/>
</dbReference>
<feature type="transmembrane region" description="Helical" evidence="1">
    <location>
        <begin position="33"/>
        <end position="54"/>
    </location>
</feature>
<name>F2JJF5_CELLD</name>
<evidence type="ECO:0000313" key="3">
    <source>
        <dbReference type="EMBL" id="ADZ85550.1"/>
    </source>
</evidence>
<dbReference type="STRING" id="642492.Clole_3870"/>
<keyword evidence="1" id="KW-0812">Transmembrane</keyword>
<dbReference type="Pfam" id="PF01882">
    <property type="entry name" value="DUF58"/>
    <property type="match status" value="1"/>
</dbReference>
<evidence type="ECO:0000313" key="4">
    <source>
        <dbReference type="Proteomes" id="UP000008467"/>
    </source>
</evidence>